<dbReference type="RefSeq" id="WP_179921237.1">
    <property type="nucleotide sequence ID" value="NZ_CP058909.1"/>
</dbReference>
<feature type="transmembrane region" description="Helical" evidence="6">
    <location>
        <begin position="390"/>
        <end position="411"/>
    </location>
</feature>
<dbReference type="InterPro" id="IPR050833">
    <property type="entry name" value="Poly_Biosynth_Transport"/>
</dbReference>
<dbReference type="CDD" id="cd13128">
    <property type="entry name" value="MATE_Wzx_like"/>
    <property type="match status" value="1"/>
</dbReference>
<evidence type="ECO:0000256" key="4">
    <source>
        <dbReference type="ARBA" id="ARBA00022989"/>
    </source>
</evidence>
<evidence type="ECO:0000256" key="5">
    <source>
        <dbReference type="ARBA" id="ARBA00023136"/>
    </source>
</evidence>
<evidence type="ECO:0000256" key="3">
    <source>
        <dbReference type="ARBA" id="ARBA00022692"/>
    </source>
</evidence>
<evidence type="ECO:0000313" key="8">
    <source>
        <dbReference type="Proteomes" id="UP000509346"/>
    </source>
</evidence>
<dbReference type="GeneID" id="56082271"/>
<accession>A0A7D5PDS4</accession>
<evidence type="ECO:0000256" key="1">
    <source>
        <dbReference type="ARBA" id="ARBA00004651"/>
    </source>
</evidence>
<dbReference type="EMBL" id="CP058909">
    <property type="protein sequence ID" value="QLH81340.1"/>
    <property type="molecule type" value="Genomic_DNA"/>
</dbReference>
<reference evidence="7 8" key="1">
    <citation type="submission" date="2020-07" db="EMBL/GenBank/DDBJ databases">
        <title>Halosimplex litoreum sp. nov. and Halosimplex rubrum sp. nov., isolated from different salt environments.</title>
        <authorList>
            <person name="Cui H."/>
        </authorList>
    </citation>
    <scope>NUCLEOTIDE SEQUENCE [LARGE SCALE GENOMIC DNA]</scope>
    <source>
        <strain evidence="7 8">R2</strain>
    </source>
</reference>
<keyword evidence="2" id="KW-1003">Cell membrane</keyword>
<dbReference type="Pfam" id="PF01943">
    <property type="entry name" value="Polysacc_synt"/>
    <property type="match status" value="1"/>
</dbReference>
<name>A0A7D5PDS4_9EURY</name>
<dbReference type="PANTHER" id="PTHR30250:SF11">
    <property type="entry name" value="O-ANTIGEN TRANSPORTER-RELATED"/>
    <property type="match status" value="1"/>
</dbReference>
<feature type="transmembrane region" description="Helical" evidence="6">
    <location>
        <begin position="79"/>
        <end position="104"/>
    </location>
</feature>
<keyword evidence="8" id="KW-1185">Reference proteome</keyword>
<dbReference type="AlphaFoldDB" id="A0A7D5PDS4"/>
<feature type="transmembrane region" description="Helical" evidence="6">
    <location>
        <begin position="116"/>
        <end position="133"/>
    </location>
</feature>
<feature type="transmembrane region" description="Helical" evidence="6">
    <location>
        <begin position="12"/>
        <end position="33"/>
    </location>
</feature>
<dbReference type="KEGG" id="hpel:HZS54_06740"/>
<feature type="transmembrane region" description="Helical" evidence="6">
    <location>
        <begin position="365"/>
        <end position="384"/>
    </location>
</feature>
<dbReference type="InterPro" id="IPR002797">
    <property type="entry name" value="Polysacc_synth"/>
</dbReference>
<dbReference type="GO" id="GO:0005886">
    <property type="term" value="C:plasma membrane"/>
    <property type="evidence" value="ECO:0007669"/>
    <property type="project" value="UniProtKB-SubCell"/>
</dbReference>
<dbReference type="OrthoDB" id="19148at2157"/>
<protein>
    <submittedName>
        <fullName evidence="7">Polysaccharide biosynthesis C-terminal domain-containing protein</fullName>
    </submittedName>
</protein>
<dbReference type="PANTHER" id="PTHR30250">
    <property type="entry name" value="PST FAMILY PREDICTED COLANIC ACID TRANSPORTER"/>
    <property type="match status" value="1"/>
</dbReference>
<sequence>MSRSIASSIFAIFSRKLIAILLSVVFTPIIVRLLGTGPYGRYATVISIFGLTTALLNSGTNDSIRKYLAEDRSTEWKSAIFGFHVRVAGIVALVIASTFAVIGATGFADSLLGSEFGPLLLILSVYVLTRQYQNTLLRSLMGLKLEKYSEPLQVLQRLLFSSGAVALAYLGWGVPGVLLASIGADIIVATIAGAILSNHLHLSALVSFETPLPKRDILSYVGGTAVFFACLMSLYHVDILMLSYWKDGSIVGVYKGALQIAEMLWLVPSAVQLAMLQSTAEYWQHNKIDVIEDLSSQITRLVSLLTILMAIGLAVLADSFVPLYLGADFEAAVTPLLYLLPGVIGFAVARPILAISQSKGDMRPIIIATLGSAVINLIANSLLIPEYGMVGAAIGTSLGYGSLPLFQTIVARYFGYRPFTGLPIGRIAVVSLLTGGLLYGVDTTVQSDLIALVVIPPVGGIVYIGLAVKLGVVTGHDLRPVVEKLPDHWVTALTGADGEIIDTQ</sequence>
<comment type="subcellular location">
    <subcellularLocation>
        <location evidence="1">Cell membrane</location>
        <topology evidence="1">Multi-pass membrane protein</topology>
    </subcellularLocation>
</comment>
<keyword evidence="5 6" id="KW-0472">Membrane</keyword>
<feature type="transmembrane region" description="Helical" evidence="6">
    <location>
        <begin position="447"/>
        <end position="468"/>
    </location>
</feature>
<evidence type="ECO:0000256" key="2">
    <source>
        <dbReference type="ARBA" id="ARBA00022475"/>
    </source>
</evidence>
<feature type="transmembrane region" description="Helical" evidence="6">
    <location>
        <begin position="336"/>
        <end position="353"/>
    </location>
</feature>
<keyword evidence="4 6" id="KW-1133">Transmembrane helix</keyword>
<gene>
    <name evidence="7" type="ORF">HZS54_06740</name>
</gene>
<feature type="transmembrane region" description="Helical" evidence="6">
    <location>
        <begin position="217"/>
        <end position="237"/>
    </location>
</feature>
<proteinExistence type="predicted"/>
<feature type="transmembrane region" description="Helical" evidence="6">
    <location>
        <begin position="39"/>
        <end position="58"/>
    </location>
</feature>
<evidence type="ECO:0000256" key="6">
    <source>
        <dbReference type="SAM" id="Phobius"/>
    </source>
</evidence>
<feature type="transmembrane region" description="Helical" evidence="6">
    <location>
        <begin position="154"/>
        <end position="172"/>
    </location>
</feature>
<feature type="transmembrane region" description="Helical" evidence="6">
    <location>
        <begin position="297"/>
        <end position="316"/>
    </location>
</feature>
<feature type="transmembrane region" description="Helical" evidence="6">
    <location>
        <begin position="423"/>
        <end position="441"/>
    </location>
</feature>
<organism evidence="7 8">
    <name type="scientific">Halosimplex pelagicum</name>
    <dbReference type="NCBI Taxonomy" id="869886"/>
    <lineage>
        <taxon>Archaea</taxon>
        <taxon>Methanobacteriati</taxon>
        <taxon>Methanobacteriota</taxon>
        <taxon>Stenosarchaea group</taxon>
        <taxon>Halobacteria</taxon>
        <taxon>Halobacteriales</taxon>
        <taxon>Haloarculaceae</taxon>
        <taxon>Halosimplex</taxon>
    </lineage>
</organism>
<feature type="transmembrane region" description="Helical" evidence="6">
    <location>
        <begin position="257"/>
        <end position="276"/>
    </location>
</feature>
<keyword evidence="3 6" id="KW-0812">Transmembrane</keyword>
<evidence type="ECO:0000313" key="7">
    <source>
        <dbReference type="EMBL" id="QLH81340.1"/>
    </source>
</evidence>
<dbReference type="Proteomes" id="UP000509346">
    <property type="component" value="Chromosome"/>
</dbReference>